<evidence type="ECO:0000313" key="3">
    <source>
        <dbReference type="EMBL" id="KAF9743595.1"/>
    </source>
</evidence>
<protein>
    <recommendedName>
        <fullName evidence="5">RlpA-like protein double-psi beta-barrel domain-containing protein</fullName>
    </recommendedName>
</protein>
<dbReference type="CDD" id="cd22191">
    <property type="entry name" value="DPBB_RlpA_EXP_N-like"/>
    <property type="match status" value="1"/>
</dbReference>
<dbReference type="SUPFAM" id="SSF50685">
    <property type="entry name" value="Barwin-like endoglucanases"/>
    <property type="match status" value="1"/>
</dbReference>
<dbReference type="InterPro" id="IPR051477">
    <property type="entry name" value="Expansin_CellWall"/>
</dbReference>
<evidence type="ECO:0008006" key="5">
    <source>
        <dbReference type="Google" id="ProtNLM"/>
    </source>
</evidence>
<keyword evidence="1 2" id="KW-0732">Signal</keyword>
<proteinExistence type="predicted"/>
<comment type="caution">
    <text evidence="3">The sequence shown here is derived from an EMBL/GenBank/DDBJ whole genome shotgun (WGS) entry which is preliminary data.</text>
</comment>
<dbReference type="Proteomes" id="UP000616885">
    <property type="component" value="Unassembled WGS sequence"/>
</dbReference>
<name>A0A8H7K530_BIOOC</name>
<dbReference type="InterPro" id="IPR036908">
    <property type="entry name" value="RlpA-like_sf"/>
</dbReference>
<sequence>MVLFDRILVVLVASFASSFAFSGNMTYFHQGLGACGKTYYDTNAVVALSAYDYGTEDNPNHAAVCGRWIKITAKGRTTRAQVWDKCPGIECPSGSIDVSPSVFQDIADLSVGCLEVTWDFEDNPVVGGVSSVTHPTSTIIGAHIVTHYATTTVTITAQPGKRSL</sequence>
<evidence type="ECO:0000313" key="4">
    <source>
        <dbReference type="Proteomes" id="UP000616885"/>
    </source>
</evidence>
<feature type="chain" id="PRO_5034300784" description="RlpA-like protein double-psi beta-barrel domain-containing protein" evidence="2">
    <location>
        <begin position="21"/>
        <end position="164"/>
    </location>
</feature>
<gene>
    <name evidence="3" type="ORF">IM811_005935</name>
</gene>
<reference evidence="3" key="1">
    <citation type="submission" date="2020-10" db="EMBL/GenBank/DDBJ databases">
        <title>High-Quality Genome Resource of Clonostachys rosea strain S41 by Oxford Nanopore Long-Read Sequencing.</title>
        <authorList>
            <person name="Wang H."/>
        </authorList>
    </citation>
    <scope>NUCLEOTIDE SEQUENCE</scope>
    <source>
        <strain evidence="3">S41</strain>
    </source>
</reference>
<organism evidence="3 4">
    <name type="scientific">Bionectria ochroleuca</name>
    <name type="common">Gliocladium roseum</name>
    <dbReference type="NCBI Taxonomy" id="29856"/>
    <lineage>
        <taxon>Eukaryota</taxon>
        <taxon>Fungi</taxon>
        <taxon>Dikarya</taxon>
        <taxon>Ascomycota</taxon>
        <taxon>Pezizomycotina</taxon>
        <taxon>Sordariomycetes</taxon>
        <taxon>Hypocreomycetidae</taxon>
        <taxon>Hypocreales</taxon>
        <taxon>Bionectriaceae</taxon>
        <taxon>Clonostachys</taxon>
    </lineage>
</organism>
<evidence type="ECO:0000256" key="1">
    <source>
        <dbReference type="ARBA" id="ARBA00022729"/>
    </source>
</evidence>
<evidence type="ECO:0000256" key="2">
    <source>
        <dbReference type="SAM" id="SignalP"/>
    </source>
</evidence>
<feature type="signal peptide" evidence="2">
    <location>
        <begin position="1"/>
        <end position="20"/>
    </location>
</feature>
<dbReference type="PANTHER" id="PTHR31836:SF28">
    <property type="entry name" value="SRCR DOMAIN-CONTAINING PROTEIN-RELATED"/>
    <property type="match status" value="1"/>
</dbReference>
<dbReference type="PROSITE" id="PS51257">
    <property type="entry name" value="PROKAR_LIPOPROTEIN"/>
    <property type="match status" value="1"/>
</dbReference>
<dbReference type="PANTHER" id="PTHR31836">
    <property type="match status" value="1"/>
</dbReference>
<dbReference type="EMBL" id="JADCTT010000016">
    <property type="protein sequence ID" value="KAF9743595.1"/>
    <property type="molecule type" value="Genomic_DNA"/>
</dbReference>
<dbReference type="Gene3D" id="2.40.40.10">
    <property type="entry name" value="RlpA-like domain"/>
    <property type="match status" value="1"/>
</dbReference>
<accession>A0A8H7K530</accession>
<dbReference type="AlphaFoldDB" id="A0A8H7K530"/>